<organism evidence="2 3">
    <name type="scientific">Heterodera trifolii</name>
    <dbReference type="NCBI Taxonomy" id="157864"/>
    <lineage>
        <taxon>Eukaryota</taxon>
        <taxon>Metazoa</taxon>
        <taxon>Ecdysozoa</taxon>
        <taxon>Nematoda</taxon>
        <taxon>Chromadorea</taxon>
        <taxon>Rhabditida</taxon>
        <taxon>Tylenchina</taxon>
        <taxon>Tylenchomorpha</taxon>
        <taxon>Tylenchoidea</taxon>
        <taxon>Heteroderidae</taxon>
        <taxon>Heteroderinae</taxon>
        <taxon>Heterodera</taxon>
    </lineage>
</organism>
<dbReference type="SUPFAM" id="SSF53098">
    <property type="entry name" value="Ribonuclease H-like"/>
    <property type="match status" value="1"/>
</dbReference>
<accession>A0ABD2KFN4</accession>
<name>A0ABD2KFN4_9BILA</name>
<reference evidence="2 3" key="1">
    <citation type="submission" date="2024-10" db="EMBL/GenBank/DDBJ databases">
        <authorList>
            <person name="Kim D."/>
        </authorList>
    </citation>
    <scope>NUCLEOTIDE SEQUENCE [LARGE SCALE GENOMIC DNA]</scope>
    <source>
        <strain evidence="2">BH-2024</strain>
    </source>
</reference>
<evidence type="ECO:0000313" key="3">
    <source>
        <dbReference type="Proteomes" id="UP001620626"/>
    </source>
</evidence>
<protein>
    <recommendedName>
        <fullName evidence="1">Integrase catalytic domain-containing protein</fullName>
    </recommendedName>
</protein>
<dbReference type="PANTHER" id="PTHR46585:SF1">
    <property type="entry name" value="CHROMO DOMAIN-CONTAINING PROTEIN"/>
    <property type="match status" value="1"/>
</dbReference>
<keyword evidence="3" id="KW-1185">Reference proteome</keyword>
<dbReference type="InterPro" id="IPR036397">
    <property type="entry name" value="RNaseH_sf"/>
</dbReference>
<evidence type="ECO:0000313" key="2">
    <source>
        <dbReference type="EMBL" id="KAL3101607.1"/>
    </source>
</evidence>
<gene>
    <name evidence="2" type="ORF">niasHT_024880</name>
</gene>
<sequence length="122" mass="14191">MILGRRQATPEFRKCWRKRRNEIPALPFVMFIKLKTVPGGLHTDWQCDLCIMDALREHNDGFRYILVCIDVLSRKIFTAAESKKSEHMIVAFEKIFKKAGVLPNKLYSDAGLELQAMKKTDY</sequence>
<proteinExistence type="predicted"/>
<dbReference type="PROSITE" id="PS50994">
    <property type="entry name" value="INTEGRASE"/>
    <property type="match status" value="1"/>
</dbReference>
<dbReference type="InterPro" id="IPR001584">
    <property type="entry name" value="Integrase_cat-core"/>
</dbReference>
<dbReference type="EMBL" id="JBICBT010000774">
    <property type="protein sequence ID" value="KAL3101607.1"/>
    <property type="molecule type" value="Genomic_DNA"/>
</dbReference>
<dbReference type="PANTHER" id="PTHR46585">
    <property type="entry name" value="INTEGRASE CORE DOMAIN CONTAINING PROTEIN"/>
    <property type="match status" value="1"/>
</dbReference>
<dbReference type="Gene3D" id="3.30.420.10">
    <property type="entry name" value="Ribonuclease H-like superfamily/Ribonuclease H"/>
    <property type="match status" value="1"/>
</dbReference>
<feature type="domain" description="Integrase catalytic" evidence="1">
    <location>
        <begin position="34"/>
        <end position="122"/>
    </location>
</feature>
<dbReference type="AlphaFoldDB" id="A0ABD2KFN4"/>
<comment type="caution">
    <text evidence="2">The sequence shown here is derived from an EMBL/GenBank/DDBJ whole genome shotgun (WGS) entry which is preliminary data.</text>
</comment>
<evidence type="ECO:0000259" key="1">
    <source>
        <dbReference type="PROSITE" id="PS50994"/>
    </source>
</evidence>
<dbReference type="InterPro" id="IPR012337">
    <property type="entry name" value="RNaseH-like_sf"/>
</dbReference>
<dbReference type="Proteomes" id="UP001620626">
    <property type="component" value="Unassembled WGS sequence"/>
</dbReference>